<feature type="domain" description="ABC transporter" evidence="5">
    <location>
        <begin position="306"/>
        <end position="549"/>
    </location>
</feature>
<dbReference type="NCBIfam" id="NF007739">
    <property type="entry name" value="PRK10419.1"/>
    <property type="match status" value="2"/>
</dbReference>
<dbReference type="AlphaFoldDB" id="Q0RIE1"/>
<evidence type="ECO:0000256" key="2">
    <source>
        <dbReference type="ARBA" id="ARBA00022448"/>
    </source>
</evidence>
<evidence type="ECO:0000313" key="6">
    <source>
        <dbReference type="EMBL" id="CAJ62728.1"/>
    </source>
</evidence>
<dbReference type="InterPro" id="IPR003593">
    <property type="entry name" value="AAA+_ATPase"/>
</dbReference>
<evidence type="ECO:0000256" key="4">
    <source>
        <dbReference type="ARBA" id="ARBA00022840"/>
    </source>
</evidence>
<dbReference type="InterPro" id="IPR017871">
    <property type="entry name" value="ABC_transporter-like_CS"/>
</dbReference>
<dbReference type="Pfam" id="PF00005">
    <property type="entry name" value="ABC_tran"/>
    <property type="match status" value="2"/>
</dbReference>
<proteinExistence type="inferred from homology"/>
<dbReference type="HOGENOM" id="CLU_000604_86_2_11"/>
<dbReference type="EC" id="3.6.3.-" evidence="6"/>
<dbReference type="GO" id="GO:0005524">
    <property type="term" value="F:ATP binding"/>
    <property type="evidence" value="ECO:0007669"/>
    <property type="project" value="UniProtKB-KW"/>
</dbReference>
<dbReference type="InterPro" id="IPR027417">
    <property type="entry name" value="P-loop_NTPase"/>
</dbReference>
<dbReference type="PROSITE" id="PS00211">
    <property type="entry name" value="ABC_TRANSPORTER_1"/>
    <property type="match status" value="1"/>
</dbReference>
<gene>
    <name evidence="6" type="ordered locus">FRAAL4086</name>
</gene>
<dbReference type="Gene3D" id="3.40.50.300">
    <property type="entry name" value="P-loop containing nucleotide triphosphate hydrolases"/>
    <property type="match status" value="2"/>
</dbReference>
<feature type="domain" description="ABC transporter" evidence="5">
    <location>
        <begin position="1"/>
        <end position="260"/>
    </location>
</feature>
<dbReference type="Pfam" id="PF08352">
    <property type="entry name" value="oligo_HPY"/>
    <property type="match status" value="2"/>
</dbReference>
<name>Q0RIE1_FRAAA</name>
<dbReference type="GO" id="GO:0055085">
    <property type="term" value="P:transmembrane transport"/>
    <property type="evidence" value="ECO:0007669"/>
    <property type="project" value="UniProtKB-ARBA"/>
</dbReference>
<dbReference type="InterPro" id="IPR013563">
    <property type="entry name" value="Oligopep_ABC_C"/>
</dbReference>
<dbReference type="PANTHER" id="PTHR43776:SF7">
    <property type="entry name" value="D,D-DIPEPTIDE TRANSPORT ATP-BINDING PROTEIN DDPF-RELATED"/>
    <property type="match status" value="1"/>
</dbReference>
<dbReference type="EMBL" id="CT573213">
    <property type="protein sequence ID" value="CAJ62728.1"/>
    <property type="molecule type" value="Genomic_DNA"/>
</dbReference>
<dbReference type="GO" id="GO:0015833">
    <property type="term" value="P:peptide transport"/>
    <property type="evidence" value="ECO:0007669"/>
    <property type="project" value="InterPro"/>
</dbReference>
<reference evidence="6 7" key="1">
    <citation type="journal article" date="2007" name="Genome Res.">
        <title>Genome characteristics of facultatively symbiotic Frankia sp. strains reflect host range and host plant biogeography.</title>
        <authorList>
            <person name="Normand P."/>
            <person name="Lapierre P."/>
            <person name="Tisa L.S."/>
            <person name="Gogarten J.P."/>
            <person name="Alloisio N."/>
            <person name="Bagnarol E."/>
            <person name="Bassi C.A."/>
            <person name="Berry A.M."/>
            <person name="Bickhart D.M."/>
            <person name="Choisne N."/>
            <person name="Couloux A."/>
            <person name="Cournoyer B."/>
            <person name="Cruveiller S."/>
            <person name="Daubin V."/>
            <person name="Demange N."/>
            <person name="Francino M.P."/>
            <person name="Goltsman E."/>
            <person name="Huang Y."/>
            <person name="Kopp O.R."/>
            <person name="Labarre L."/>
            <person name="Lapidus A."/>
            <person name="Lavire C."/>
            <person name="Marechal J."/>
            <person name="Martinez M."/>
            <person name="Mastronunzio J.E."/>
            <person name="Mullin B.C."/>
            <person name="Niemann J."/>
            <person name="Pujic P."/>
            <person name="Rawnsley T."/>
            <person name="Rouy Z."/>
            <person name="Schenowitz C."/>
            <person name="Sellstedt A."/>
            <person name="Tavares F."/>
            <person name="Tomkins J.P."/>
            <person name="Vallenet D."/>
            <person name="Valverde C."/>
            <person name="Wall L.G."/>
            <person name="Wang Y."/>
            <person name="Medigue C."/>
            <person name="Benson D.R."/>
        </authorList>
    </citation>
    <scope>NUCLEOTIDE SEQUENCE [LARGE SCALE GENOMIC DNA]</scope>
    <source>
        <strain evidence="7">DSM 45986 / CECT 9034 / ACN14a</strain>
    </source>
</reference>
<accession>Q0RIE1</accession>
<protein>
    <submittedName>
        <fullName evidence="6">Oligopeptide transport protein (ABC superfamily, atp_bind)</fullName>
        <ecNumber evidence="6">3.6.3.-</ecNumber>
    </submittedName>
</protein>
<dbReference type="STRING" id="326424.FRAAL4086"/>
<keyword evidence="4" id="KW-0067">ATP-binding</keyword>
<evidence type="ECO:0000256" key="1">
    <source>
        <dbReference type="ARBA" id="ARBA00005417"/>
    </source>
</evidence>
<dbReference type="SMART" id="SM00382">
    <property type="entry name" value="AAA"/>
    <property type="match status" value="2"/>
</dbReference>
<dbReference type="KEGG" id="fal:FRAAL4086"/>
<dbReference type="SUPFAM" id="SSF52540">
    <property type="entry name" value="P-loop containing nucleoside triphosphate hydrolases"/>
    <property type="match status" value="2"/>
</dbReference>
<keyword evidence="7" id="KW-1185">Reference proteome</keyword>
<sequence length="581" mass="62041">MRDLRVSFAREHQSSRERRSSPEQQVAEAVRGVSFEIRRGQIVAIVGESGSGKSVTARSLVGLAGDNAAVRARALSFDGLDLRTLGSRQWRSVRGGRIGFVLQDAMGSLDPLRSIAAEVGEPLREHRTVERGRVEEEVVRLLAEVGIPNPRTRLRQHPHQLSGGLRQRALIASALAARPDLVIADEPTTALDVTVQKQVLALLRERTADGTAMLLISHDLAVVAELADHVYVMRDGVFVEQGPTRTVLDAPAHAYTRQLLAAASALGTHGGGAPAPSTPVAAAPVRVSPPPGPAPRVPADPAAVVLAARGLVKTYELPGRQRLTAVDDVSFVVRAGETVGLVGESGSGKTTVGRMLMGLVAPDSGEVTVDGVGWTALDRAARRAARRRVQMIYQDPLGSFDPRYTARQILEEPLRVSSTSAADRAKRVGQLLEHVGLGPEVLPTRARALSGGQRQRLAIARALASDPEVIVCDEPVSALDVSIQAQVLEVFRDVQARLGVAYVFISHHLGVVHYLSHRVVVMHRGQVVEQGPAEQVFGAPRHPYTQALLAAVPRLAVAQKDTAEAATAESADDVVVGPPRR</sequence>
<dbReference type="PANTHER" id="PTHR43776">
    <property type="entry name" value="TRANSPORT ATP-BINDING PROTEIN"/>
    <property type="match status" value="1"/>
</dbReference>
<evidence type="ECO:0000256" key="3">
    <source>
        <dbReference type="ARBA" id="ARBA00022741"/>
    </source>
</evidence>
<evidence type="ECO:0000313" key="7">
    <source>
        <dbReference type="Proteomes" id="UP000000657"/>
    </source>
</evidence>
<comment type="similarity">
    <text evidence="1">Belongs to the ABC transporter superfamily.</text>
</comment>
<dbReference type="Proteomes" id="UP000000657">
    <property type="component" value="Chromosome"/>
</dbReference>
<dbReference type="InterPro" id="IPR050319">
    <property type="entry name" value="ABC_transp_ATP-bind"/>
</dbReference>
<dbReference type="GO" id="GO:0016887">
    <property type="term" value="F:ATP hydrolysis activity"/>
    <property type="evidence" value="ECO:0007669"/>
    <property type="project" value="InterPro"/>
</dbReference>
<dbReference type="CDD" id="cd03257">
    <property type="entry name" value="ABC_NikE_OppD_transporters"/>
    <property type="match status" value="2"/>
</dbReference>
<keyword evidence="2" id="KW-0813">Transport</keyword>
<dbReference type="PROSITE" id="PS50893">
    <property type="entry name" value="ABC_TRANSPORTER_2"/>
    <property type="match status" value="2"/>
</dbReference>
<evidence type="ECO:0000259" key="5">
    <source>
        <dbReference type="PROSITE" id="PS50893"/>
    </source>
</evidence>
<dbReference type="eggNOG" id="COG4172">
    <property type="taxonomic scope" value="Bacteria"/>
</dbReference>
<dbReference type="NCBIfam" id="NF008453">
    <property type="entry name" value="PRK11308.1"/>
    <property type="match status" value="2"/>
</dbReference>
<keyword evidence="6" id="KW-0378">Hydrolase</keyword>
<keyword evidence="3" id="KW-0547">Nucleotide-binding</keyword>
<dbReference type="InterPro" id="IPR003439">
    <property type="entry name" value="ABC_transporter-like_ATP-bd"/>
</dbReference>
<organism evidence="6 7">
    <name type="scientific">Frankia alni (strain DSM 45986 / CECT 9034 / ACN14a)</name>
    <dbReference type="NCBI Taxonomy" id="326424"/>
    <lineage>
        <taxon>Bacteria</taxon>
        <taxon>Bacillati</taxon>
        <taxon>Actinomycetota</taxon>
        <taxon>Actinomycetes</taxon>
        <taxon>Frankiales</taxon>
        <taxon>Frankiaceae</taxon>
        <taxon>Frankia</taxon>
    </lineage>
</organism>